<dbReference type="EMBL" id="QFRI01000001">
    <property type="protein sequence ID" value="PWH83298.1"/>
    <property type="molecule type" value="Genomic_DNA"/>
</dbReference>
<dbReference type="PANTHER" id="PTHR40980">
    <property type="entry name" value="PLUG DOMAIN-CONTAINING PROTEIN"/>
    <property type="match status" value="1"/>
</dbReference>
<evidence type="ECO:0000313" key="6">
    <source>
        <dbReference type="Proteomes" id="UP000245375"/>
    </source>
</evidence>
<keyword evidence="5" id="KW-0675">Receptor</keyword>
<gene>
    <name evidence="5" type="ORF">DIS18_01730</name>
</gene>
<accession>A0A2U2X685</accession>
<evidence type="ECO:0000313" key="5">
    <source>
        <dbReference type="EMBL" id="PWH83298.1"/>
    </source>
</evidence>
<name>A0A2U2X685_9FLAO</name>
<dbReference type="AlphaFoldDB" id="A0A2U2X685"/>
<dbReference type="Pfam" id="PF13715">
    <property type="entry name" value="CarbopepD_reg_2"/>
    <property type="match status" value="1"/>
</dbReference>
<keyword evidence="6" id="KW-1185">Reference proteome</keyword>
<comment type="caution">
    <text evidence="5">The sequence shown here is derived from an EMBL/GenBank/DDBJ whole genome shotgun (WGS) entry which is preliminary data.</text>
</comment>
<evidence type="ECO:0000256" key="2">
    <source>
        <dbReference type="ARBA" id="ARBA00023136"/>
    </source>
</evidence>
<dbReference type="OrthoDB" id="8764943at2"/>
<reference evidence="5 6" key="1">
    <citation type="submission" date="2018-05" db="EMBL/GenBank/DDBJ databases">
        <title>Algibacter marinivivus sp. nov., isolated from sample around a algae.</title>
        <authorList>
            <person name="Zhong X."/>
        </authorList>
    </citation>
    <scope>NUCLEOTIDE SEQUENCE [LARGE SCALE GENOMIC DNA]</scope>
    <source>
        <strain evidence="5 6">ZY111</strain>
    </source>
</reference>
<dbReference type="InterPro" id="IPR008969">
    <property type="entry name" value="CarboxyPept-like_regulatory"/>
</dbReference>
<dbReference type="InterPro" id="IPR036942">
    <property type="entry name" value="Beta-barrel_TonB_sf"/>
</dbReference>
<dbReference type="InterPro" id="IPR037066">
    <property type="entry name" value="Plug_dom_sf"/>
</dbReference>
<comment type="subcellular location">
    <subcellularLocation>
        <location evidence="1">Cell outer membrane</location>
    </subcellularLocation>
</comment>
<dbReference type="Gene3D" id="2.60.40.1120">
    <property type="entry name" value="Carboxypeptidase-like, regulatory domain"/>
    <property type="match status" value="1"/>
</dbReference>
<protein>
    <submittedName>
        <fullName evidence="5">TonB-dependent receptor</fullName>
    </submittedName>
</protein>
<dbReference type="Pfam" id="PF14905">
    <property type="entry name" value="OMP_b-brl_3"/>
    <property type="match status" value="1"/>
</dbReference>
<dbReference type="Gene3D" id="2.170.130.10">
    <property type="entry name" value="TonB-dependent receptor, plug domain"/>
    <property type="match status" value="1"/>
</dbReference>
<evidence type="ECO:0000259" key="4">
    <source>
        <dbReference type="Pfam" id="PF14905"/>
    </source>
</evidence>
<dbReference type="SUPFAM" id="SSF49464">
    <property type="entry name" value="Carboxypeptidase regulatory domain-like"/>
    <property type="match status" value="1"/>
</dbReference>
<sequence length="823" mass="92676">MRSTFNNRSYRISFHRIFASNKTSINLKNQNIMKRFTLFILLLIPALLIAQVNLKGKITDNSQPIVWANVVLTSLNGKIITGGITDDNGNFLLKAKSGTYNITISFIGYSNLEKEINLNEDLDLGTLILKANNTLDEVVITHKKKLIEQKPDRLIFNVENSVTAIGGDALDAMRIAPGLSVQNNSISLLGRGESRVMINGRLLQLSTEDLISYLNAISASDIKKIEVITSPPSKYEAAGNGGLINIVLKKGKLNSWKNSTALVNNLNTYNFLTLRNSLLYNKNKLSLSLNVNGTKGNSRNTEDFQVFYPNSTWDIDIESKDRLDNLSAQLLMDYDVSDKTTVGIQYLGNSKRPDLTDKSISKIFNALNTLDSLLVNNGMNDAKINSHLVNLHSITKLDTLGKSISFDLDYFTYDSNQNRNFLTNSFLPNNDFLGINTAANTISDQKIKNYSIKTDVEHPLDFANLSYGIKISTIENSSDIVFLNTITGTPVLDTNISNRFEYKENNQALYVSGTKKLNEKWDIQLGLRYENTKTEGFSVQLNETNINEYSKLFPSFYLSFNKNDDNNFSLSYGKRIERPRFRDLNPFRSVISSNTFSVGNPFLRPSFIDNFDFKYTYKSKFTTNAFLSIRKDGSSIIFTSDIDTSTQIATRENFYEHSNFGITQSALFDNISWLQSQNSITVMGSKTNFTKNIGAKPQNSLMVNVNSSNKIILNETAKLQLDASYNSPFKMGLFSVGETLSVDLGMSKQFLSKKLQVAILVKDIFNRSSLNNFQSTVNGVKQVYAQNDNNRYIRLSASYSFGNKKINNKRRNFGNEEEIRRTN</sequence>
<proteinExistence type="predicted"/>
<organism evidence="5 6">
    <name type="scientific">Algibacter marinivivus</name>
    <dbReference type="NCBI Taxonomy" id="2100723"/>
    <lineage>
        <taxon>Bacteria</taxon>
        <taxon>Pseudomonadati</taxon>
        <taxon>Bacteroidota</taxon>
        <taxon>Flavobacteriia</taxon>
        <taxon>Flavobacteriales</taxon>
        <taxon>Flavobacteriaceae</taxon>
        <taxon>Algibacter</taxon>
    </lineage>
</organism>
<evidence type="ECO:0000256" key="3">
    <source>
        <dbReference type="ARBA" id="ARBA00023237"/>
    </source>
</evidence>
<reference evidence="6" key="2">
    <citation type="submission" date="2018-05" db="EMBL/GenBank/DDBJ databases">
        <title>Algibacter marinivivus sp. nov., isolated from sample around a algae.</title>
        <authorList>
            <person name="Lu D."/>
        </authorList>
    </citation>
    <scope>NUCLEOTIDE SEQUENCE [LARGE SCALE GENOMIC DNA]</scope>
    <source>
        <strain evidence="6">ZY111</strain>
    </source>
</reference>
<dbReference type="GO" id="GO:0009279">
    <property type="term" value="C:cell outer membrane"/>
    <property type="evidence" value="ECO:0007669"/>
    <property type="project" value="UniProtKB-SubCell"/>
</dbReference>
<feature type="domain" description="Outer membrane protein beta-barrel" evidence="4">
    <location>
        <begin position="396"/>
        <end position="799"/>
    </location>
</feature>
<reference evidence="6" key="3">
    <citation type="submission" date="2018-05" db="EMBL/GenBank/DDBJ databases">
        <authorList>
            <person name="Lu D."/>
        </authorList>
    </citation>
    <scope>NUCLEOTIDE SEQUENCE [LARGE SCALE GENOMIC DNA]</scope>
    <source>
        <strain evidence="6">ZY111</strain>
    </source>
</reference>
<evidence type="ECO:0000256" key="1">
    <source>
        <dbReference type="ARBA" id="ARBA00004442"/>
    </source>
</evidence>
<keyword evidence="2" id="KW-0472">Membrane</keyword>
<dbReference type="InterPro" id="IPR041700">
    <property type="entry name" value="OMP_b-brl_3"/>
</dbReference>
<dbReference type="SUPFAM" id="SSF56935">
    <property type="entry name" value="Porins"/>
    <property type="match status" value="1"/>
</dbReference>
<dbReference type="PANTHER" id="PTHR40980:SF4">
    <property type="entry name" value="TONB-DEPENDENT RECEPTOR-LIKE BETA-BARREL DOMAIN-CONTAINING PROTEIN"/>
    <property type="match status" value="1"/>
</dbReference>
<keyword evidence="3" id="KW-0998">Cell outer membrane</keyword>
<dbReference type="Proteomes" id="UP000245375">
    <property type="component" value="Unassembled WGS sequence"/>
</dbReference>
<dbReference type="Gene3D" id="2.40.170.20">
    <property type="entry name" value="TonB-dependent receptor, beta-barrel domain"/>
    <property type="match status" value="1"/>
</dbReference>